<dbReference type="PANTHER" id="PTHR28511:SF1">
    <property type="entry name" value="ENDONUCLEASE V"/>
    <property type="match status" value="1"/>
</dbReference>
<evidence type="ECO:0000256" key="3">
    <source>
        <dbReference type="ARBA" id="ARBA00022722"/>
    </source>
</evidence>
<dbReference type="GO" id="GO:0016891">
    <property type="term" value="F:RNA endonuclease activity producing 5'-phosphomonoesters, hydrolytic mechanism"/>
    <property type="evidence" value="ECO:0000318"/>
    <property type="project" value="GO_Central"/>
</dbReference>
<dbReference type="Proteomes" id="UP000001449">
    <property type="component" value="Chromosome 9"/>
</dbReference>
<keyword evidence="5" id="KW-0378">Hydrolase</keyword>
<dbReference type="GeneID" id="7449307"/>
<keyword evidence="2" id="KW-0963">Cytoplasm</keyword>
<protein>
    <submittedName>
        <fullName evidence="6">Dolichyl pyrophosphate Glc1Man9GlcNAc2 alpha-1,3-glucosyltransferase</fullName>
    </submittedName>
</protein>
<sequence length="250" mass="27239">MPPADVSAITHDGNAINKNSLLVGGLDVSFPKDDDNNQEAVAVYVILRYNNYPCTTITTTPQLVYRSHKFFKPTIPYIASYLAFREAIPLLQLISTQIQAQPEITPNVLFVDGNGQWHERRAGIACFVGVETGIPTVGVGKNFYSLDGVITSMDEMLTSLHLIANGLSLPMLDRNTADVLAYALVGHGGNVCNGVRGVRNPIYISAGSNITLEDAVVLSAHLSKSRVPEPVREADSYGRKLLREQRTTRA</sequence>
<keyword evidence="4" id="KW-0255">Endonuclease</keyword>
<dbReference type="GO" id="GO:0006281">
    <property type="term" value="P:DNA repair"/>
    <property type="evidence" value="ECO:0007669"/>
    <property type="project" value="InterPro"/>
</dbReference>
<evidence type="ECO:0000313" key="7">
    <source>
        <dbReference type="Proteomes" id="UP000001449"/>
    </source>
</evidence>
<evidence type="ECO:0000256" key="2">
    <source>
        <dbReference type="ARBA" id="ARBA00022490"/>
    </source>
</evidence>
<comment type="subcellular location">
    <subcellularLocation>
        <location evidence="1">Cytoplasm</location>
    </subcellularLocation>
</comment>
<keyword evidence="7" id="KW-1185">Reference proteome</keyword>
<dbReference type="STRING" id="35128.B8C808"/>
<evidence type="ECO:0000313" key="6">
    <source>
        <dbReference type="EMBL" id="EED90199.1"/>
    </source>
</evidence>
<organism evidence="6 7">
    <name type="scientific">Thalassiosira pseudonana</name>
    <name type="common">Marine diatom</name>
    <name type="synonym">Cyclotella nana</name>
    <dbReference type="NCBI Taxonomy" id="35128"/>
    <lineage>
        <taxon>Eukaryota</taxon>
        <taxon>Sar</taxon>
        <taxon>Stramenopiles</taxon>
        <taxon>Ochrophyta</taxon>
        <taxon>Bacillariophyta</taxon>
        <taxon>Coscinodiscophyceae</taxon>
        <taxon>Thalassiosirophycidae</taxon>
        <taxon>Thalassiosirales</taxon>
        <taxon>Thalassiosiraceae</taxon>
        <taxon>Thalassiosira</taxon>
    </lineage>
</organism>
<dbReference type="RefSeq" id="XP_002292224.1">
    <property type="nucleotide sequence ID" value="XM_002292188.1"/>
</dbReference>
<evidence type="ECO:0000256" key="1">
    <source>
        <dbReference type="ARBA" id="ARBA00004496"/>
    </source>
</evidence>
<evidence type="ECO:0000256" key="4">
    <source>
        <dbReference type="ARBA" id="ARBA00022759"/>
    </source>
</evidence>
<dbReference type="Pfam" id="PF04493">
    <property type="entry name" value="Endonuclease_5"/>
    <property type="match status" value="1"/>
</dbReference>
<dbReference type="Gene3D" id="3.30.2170.10">
    <property type="entry name" value="archaeoglobus fulgidus dsm 4304 superfamily"/>
    <property type="match status" value="1"/>
</dbReference>
<dbReference type="HOGENOM" id="CLU_047631_0_2_1"/>
<keyword evidence="3" id="KW-0540">Nuclease</keyword>
<dbReference type="InterPro" id="IPR007581">
    <property type="entry name" value="Endonuclease-V"/>
</dbReference>
<dbReference type="PANTHER" id="PTHR28511">
    <property type="entry name" value="ENDONUCLEASE V"/>
    <property type="match status" value="1"/>
</dbReference>
<accession>B8C808</accession>
<name>B8C808_THAPS</name>
<proteinExistence type="predicted"/>
<dbReference type="GO" id="GO:0005730">
    <property type="term" value="C:nucleolus"/>
    <property type="evidence" value="ECO:0000318"/>
    <property type="project" value="GO_Central"/>
</dbReference>
<dbReference type="GO" id="GO:0005737">
    <property type="term" value="C:cytoplasm"/>
    <property type="evidence" value="ECO:0000318"/>
    <property type="project" value="GO_Central"/>
</dbReference>
<reference evidence="6 7" key="1">
    <citation type="journal article" date="2004" name="Science">
        <title>The genome of the diatom Thalassiosira pseudonana: ecology, evolution, and metabolism.</title>
        <authorList>
            <person name="Armbrust E.V."/>
            <person name="Berges J.A."/>
            <person name="Bowler C."/>
            <person name="Green B.R."/>
            <person name="Martinez D."/>
            <person name="Putnam N.H."/>
            <person name="Zhou S."/>
            <person name="Allen A.E."/>
            <person name="Apt K.E."/>
            <person name="Bechner M."/>
            <person name="Brzezinski M.A."/>
            <person name="Chaal B.K."/>
            <person name="Chiovitti A."/>
            <person name="Davis A.K."/>
            <person name="Demarest M.S."/>
            <person name="Detter J.C."/>
            <person name="Glavina T."/>
            <person name="Goodstein D."/>
            <person name="Hadi M.Z."/>
            <person name="Hellsten U."/>
            <person name="Hildebrand M."/>
            <person name="Jenkins B.D."/>
            <person name="Jurka J."/>
            <person name="Kapitonov V.V."/>
            <person name="Kroger N."/>
            <person name="Lau W.W."/>
            <person name="Lane T.W."/>
            <person name="Larimer F.W."/>
            <person name="Lippmeier J.C."/>
            <person name="Lucas S."/>
            <person name="Medina M."/>
            <person name="Montsant A."/>
            <person name="Obornik M."/>
            <person name="Parker M.S."/>
            <person name="Palenik B."/>
            <person name="Pazour G.J."/>
            <person name="Richardson P.M."/>
            <person name="Rynearson T.A."/>
            <person name="Saito M.A."/>
            <person name="Schwartz D.C."/>
            <person name="Thamatrakoln K."/>
            <person name="Valentin K."/>
            <person name="Vardi A."/>
            <person name="Wilkerson F.P."/>
            <person name="Rokhsar D.S."/>
        </authorList>
    </citation>
    <scope>NUCLEOTIDE SEQUENCE [LARGE SCALE GENOMIC DNA]</scope>
    <source>
        <strain evidence="6 7">CCMP1335</strain>
    </source>
</reference>
<feature type="non-terminal residue" evidence="6">
    <location>
        <position position="250"/>
    </location>
</feature>
<dbReference type="InParanoid" id="B8C808"/>
<dbReference type="EMBL" id="CM000645">
    <property type="protein sequence ID" value="EED90199.1"/>
    <property type="molecule type" value="Genomic_DNA"/>
</dbReference>
<reference evidence="6 7" key="2">
    <citation type="journal article" date="2008" name="Nature">
        <title>The Phaeodactylum genome reveals the evolutionary history of diatom genomes.</title>
        <authorList>
            <person name="Bowler C."/>
            <person name="Allen A.E."/>
            <person name="Badger J.H."/>
            <person name="Grimwood J."/>
            <person name="Jabbari K."/>
            <person name="Kuo A."/>
            <person name="Maheswari U."/>
            <person name="Martens C."/>
            <person name="Maumus F."/>
            <person name="Otillar R.P."/>
            <person name="Rayko E."/>
            <person name="Salamov A."/>
            <person name="Vandepoele K."/>
            <person name="Beszteri B."/>
            <person name="Gruber A."/>
            <person name="Heijde M."/>
            <person name="Katinka M."/>
            <person name="Mock T."/>
            <person name="Valentin K."/>
            <person name="Verret F."/>
            <person name="Berges J.A."/>
            <person name="Brownlee C."/>
            <person name="Cadoret J.P."/>
            <person name="Chiovitti A."/>
            <person name="Choi C.J."/>
            <person name="Coesel S."/>
            <person name="De Martino A."/>
            <person name="Detter J.C."/>
            <person name="Durkin C."/>
            <person name="Falciatore A."/>
            <person name="Fournet J."/>
            <person name="Haruta M."/>
            <person name="Huysman M.J."/>
            <person name="Jenkins B.D."/>
            <person name="Jiroutova K."/>
            <person name="Jorgensen R.E."/>
            <person name="Joubert Y."/>
            <person name="Kaplan A."/>
            <person name="Kroger N."/>
            <person name="Kroth P.G."/>
            <person name="La Roche J."/>
            <person name="Lindquist E."/>
            <person name="Lommer M."/>
            <person name="Martin-Jezequel V."/>
            <person name="Lopez P.J."/>
            <person name="Lucas S."/>
            <person name="Mangogna M."/>
            <person name="McGinnis K."/>
            <person name="Medlin L.K."/>
            <person name="Montsant A."/>
            <person name="Oudot-Le Secq M.P."/>
            <person name="Napoli C."/>
            <person name="Obornik M."/>
            <person name="Parker M.S."/>
            <person name="Petit J.L."/>
            <person name="Porcel B.M."/>
            <person name="Poulsen N."/>
            <person name="Robison M."/>
            <person name="Rychlewski L."/>
            <person name="Rynearson T.A."/>
            <person name="Schmutz J."/>
            <person name="Shapiro H."/>
            <person name="Siaut M."/>
            <person name="Stanley M."/>
            <person name="Sussman M.R."/>
            <person name="Taylor A.R."/>
            <person name="Vardi A."/>
            <person name="von Dassow P."/>
            <person name="Vyverman W."/>
            <person name="Willis A."/>
            <person name="Wyrwicz L.S."/>
            <person name="Rokhsar D.S."/>
            <person name="Weissenbach J."/>
            <person name="Armbrust E.V."/>
            <person name="Green B.R."/>
            <person name="Van de Peer Y."/>
            <person name="Grigoriev I.V."/>
        </authorList>
    </citation>
    <scope>NUCLEOTIDE SEQUENCE [LARGE SCALE GENOMIC DNA]</scope>
    <source>
        <strain evidence="6 7">CCMP1335</strain>
    </source>
</reference>
<dbReference type="KEGG" id="tps:THAPSDRAFT_263511"/>
<dbReference type="eggNOG" id="KOG4417">
    <property type="taxonomic scope" value="Eukaryota"/>
</dbReference>
<evidence type="ECO:0000256" key="5">
    <source>
        <dbReference type="ARBA" id="ARBA00022801"/>
    </source>
</evidence>
<dbReference type="GO" id="GO:0003727">
    <property type="term" value="F:single-stranded RNA binding"/>
    <property type="evidence" value="ECO:0000318"/>
    <property type="project" value="GO_Central"/>
</dbReference>
<dbReference type="OMA" id="CGIASHF"/>
<gene>
    <name evidence="6" type="ORF">THAPSDRAFT_263511</name>
</gene>
<dbReference type="AlphaFoldDB" id="B8C808"/>
<dbReference type="PaxDb" id="35128-Thaps263511"/>